<dbReference type="GO" id="GO:0006629">
    <property type="term" value="P:lipid metabolic process"/>
    <property type="evidence" value="ECO:0007669"/>
    <property type="project" value="InterPro"/>
</dbReference>
<dbReference type="AlphaFoldDB" id="A0AA38RTN3"/>
<organism evidence="2 3">
    <name type="scientific">Pleurostoma richardsiae</name>
    <dbReference type="NCBI Taxonomy" id="41990"/>
    <lineage>
        <taxon>Eukaryota</taxon>
        <taxon>Fungi</taxon>
        <taxon>Dikarya</taxon>
        <taxon>Ascomycota</taxon>
        <taxon>Pezizomycotina</taxon>
        <taxon>Sordariomycetes</taxon>
        <taxon>Sordariomycetidae</taxon>
        <taxon>Calosphaeriales</taxon>
        <taxon>Pleurostomataceae</taxon>
        <taxon>Pleurostoma</taxon>
    </lineage>
</organism>
<reference evidence="2" key="1">
    <citation type="submission" date="2022-07" db="EMBL/GenBank/DDBJ databases">
        <title>Fungi with potential for degradation of polypropylene.</title>
        <authorList>
            <person name="Gostincar C."/>
        </authorList>
    </citation>
    <scope>NUCLEOTIDE SEQUENCE</scope>
    <source>
        <strain evidence="2">EXF-13308</strain>
    </source>
</reference>
<dbReference type="NCBIfam" id="TIGR01217">
    <property type="entry name" value="ac_ac_CoA_syn"/>
    <property type="match status" value="1"/>
</dbReference>
<keyword evidence="2" id="KW-0436">Ligase</keyword>
<dbReference type="Proteomes" id="UP001174694">
    <property type="component" value="Unassembled WGS sequence"/>
</dbReference>
<dbReference type="PANTHER" id="PTHR42921:SF4">
    <property type="entry name" value="ACETOACETYL-COA SYNTHASE (AFU_ORTHOLOGUE AFUA_8G04770)"/>
    <property type="match status" value="1"/>
</dbReference>
<name>A0AA38RTN3_9PEZI</name>
<sequence>MESHAVPRKLWEHPDPKSTLMWKFIEQINKQHGLSLKTFWDLHRYSITKRSQFWGQLFDFSGLIHSGSCTLVVDETKPIDAVPRWFEGVSLSFAENMLYSRNHSDDITYCGTTGKEDDKVAITEIREGASETREITYGELRRRAGRLAAAMHAKGVMKGDRVVVVGANSIDTLLVWLAASWLGAIFTSSSTDMGVKGILQRTVQVNPKILFMDDAALYNGKVVDLREKMAEIVDGLKGCSEFTGVVAIPRFSEAKDVSKVPKAETMASFLGRAASRPPPPFVLVGFNEPLLICYSSGTTGTPKAIVHSAGGLMLNYFKEGRLHEEQGPDTVGLQYTTTGWIMYVASAGQLLFGSRAVMYDGSPFQPDVGVLVRILGEQKVTKFGTSPRWMLELAKRGLSPREMADLSSLRIVTSTGMVLSDQLFEWFYDNGFPPHVHLSNISGGTDIAGCFGLMNPLTPVYVGGTQGPSIGVDVRIYDSSLPDGPGREVPHGTPGELVAIGPFPNVPCFFWGDTQPAAAPGSRYHAAYFNRFEHAWAQGDFCSIHPVTLNVAFLGRADGVLNPSGVRFGSAEIYSVVERHFVDKVQDSLCVGQRRPQDEDERVLLFLLMKPGCKFDTRLANEVNEAIRKDLSPRHVPRYVFETPEIPTTVNLKKVELPVKQIVSGKIIKPSGTLANPGSLDYYYQFARVEELVDPKEKL</sequence>
<dbReference type="InterPro" id="IPR042099">
    <property type="entry name" value="ANL_N_sf"/>
</dbReference>
<evidence type="ECO:0000313" key="2">
    <source>
        <dbReference type="EMBL" id="KAJ9148258.1"/>
    </source>
</evidence>
<dbReference type="InterPro" id="IPR020845">
    <property type="entry name" value="AMP-binding_CS"/>
</dbReference>
<dbReference type="InterPro" id="IPR005914">
    <property type="entry name" value="Acac_CoA_synth"/>
</dbReference>
<dbReference type="InterPro" id="IPR000873">
    <property type="entry name" value="AMP-dep_synth/lig_dom"/>
</dbReference>
<proteinExistence type="predicted"/>
<comment type="caution">
    <text evidence="2">The sequence shown here is derived from an EMBL/GenBank/DDBJ whole genome shotgun (WGS) entry which is preliminary data.</text>
</comment>
<dbReference type="PANTHER" id="PTHR42921">
    <property type="entry name" value="ACETOACETYL-COA SYNTHETASE"/>
    <property type="match status" value="1"/>
</dbReference>
<dbReference type="PROSITE" id="PS00455">
    <property type="entry name" value="AMP_BINDING"/>
    <property type="match status" value="1"/>
</dbReference>
<protein>
    <submittedName>
        <fullName evidence="2">Acetoacetate-CoA ligase</fullName>
    </submittedName>
</protein>
<evidence type="ECO:0000259" key="1">
    <source>
        <dbReference type="Pfam" id="PF00501"/>
    </source>
</evidence>
<accession>A0AA38RTN3</accession>
<dbReference type="Gene3D" id="3.30.300.30">
    <property type="match status" value="1"/>
</dbReference>
<dbReference type="Pfam" id="PF00501">
    <property type="entry name" value="AMP-binding"/>
    <property type="match status" value="1"/>
</dbReference>
<gene>
    <name evidence="2" type="ORF">NKR23_g5190</name>
</gene>
<dbReference type="GO" id="GO:0030729">
    <property type="term" value="F:acetoacetate-CoA ligase activity"/>
    <property type="evidence" value="ECO:0007669"/>
    <property type="project" value="InterPro"/>
</dbReference>
<dbReference type="SUPFAM" id="SSF56801">
    <property type="entry name" value="Acetyl-CoA synthetase-like"/>
    <property type="match status" value="1"/>
</dbReference>
<dbReference type="EMBL" id="JANBVO010000013">
    <property type="protein sequence ID" value="KAJ9148258.1"/>
    <property type="molecule type" value="Genomic_DNA"/>
</dbReference>
<dbReference type="InterPro" id="IPR045851">
    <property type="entry name" value="AMP-bd_C_sf"/>
</dbReference>
<evidence type="ECO:0000313" key="3">
    <source>
        <dbReference type="Proteomes" id="UP001174694"/>
    </source>
</evidence>
<feature type="domain" description="AMP-dependent synthetase/ligase" evidence="1">
    <location>
        <begin position="116"/>
        <end position="502"/>
    </location>
</feature>
<dbReference type="Gene3D" id="3.40.50.12780">
    <property type="entry name" value="N-terminal domain of ligase-like"/>
    <property type="match status" value="1"/>
</dbReference>
<keyword evidence="3" id="KW-1185">Reference proteome</keyword>